<gene>
    <name evidence="4" type="ORF">CATYP_08165</name>
</gene>
<dbReference type="InterPro" id="IPR036271">
    <property type="entry name" value="Tet_transcr_reg_TetR-rel_C_sf"/>
</dbReference>
<organism evidence="4 5">
    <name type="scientific">Corynebacterium atypicum</name>
    <dbReference type="NCBI Taxonomy" id="191610"/>
    <lineage>
        <taxon>Bacteria</taxon>
        <taxon>Bacillati</taxon>
        <taxon>Actinomycetota</taxon>
        <taxon>Actinomycetes</taxon>
        <taxon>Mycobacteriales</taxon>
        <taxon>Corynebacteriaceae</taxon>
        <taxon>Corynebacterium</taxon>
    </lineage>
</organism>
<dbReference type="Gene3D" id="1.10.357.10">
    <property type="entry name" value="Tetracycline Repressor, domain 2"/>
    <property type="match status" value="1"/>
</dbReference>
<dbReference type="EMBL" id="CP008944">
    <property type="protein sequence ID" value="AIG64562.1"/>
    <property type="molecule type" value="Genomic_DNA"/>
</dbReference>
<evidence type="ECO:0000256" key="2">
    <source>
        <dbReference type="PROSITE-ProRule" id="PRU00335"/>
    </source>
</evidence>
<dbReference type="PANTHER" id="PTHR30055">
    <property type="entry name" value="HTH-TYPE TRANSCRIPTIONAL REGULATOR RUTR"/>
    <property type="match status" value="1"/>
</dbReference>
<dbReference type="Pfam" id="PF00440">
    <property type="entry name" value="TetR_N"/>
    <property type="match status" value="1"/>
</dbReference>
<keyword evidence="5" id="KW-1185">Reference proteome</keyword>
<sequence>MANAQRKREILAAALELFAERGYRATGMEDIASAVGMRASSLYNHVRSKDQVPTELCVSWLRELLETFDAAMAHAPAIAPAGRLVCAMRVHVSFHAENSLAVRVVNNEVNSLTPANRAMVTELRRDYARRFAKIVGAGVESGDFQVADLTIAVYALIDMGHGVARWFDPAGSYSAAQLGEIYSGFALGIVGYPATGRAR</sequence>
<dbReference type="InterPro" id="IPR041490">
    <property type="entry name" value="KstR2_TetR_C"/>
</dbReference>
<dbReference type="Proteomes" id="UP000028504">
    <property type="component" value="Chromosome"/>
</dbReference>
<dbReference type="RefSeq" id="WP_038606444.1">
    <property type="nucleotide sequence ID" value="NZ_CP008944.1"/>
</dbReference>
<feature type="DNA-binding region" description="H-T-H motif" evidence="2">
    <location>
        <begin position="27"/>
        <end position="46"/>
    </location>
</feature>
<evidence type="ECO:0000313" key="5">
    <source>
        <dbReference type="Proteomes" id="UP000028504"/>
    </source>
</evidence>
<dbReference type="InterPro" id="IPR001647">
    <property type="entry name" value="HTH_TetR"/>
</dbReference>
<evidence type="ECO:0000256" key="1">
    <source>
        <dbReference type="ARBA" id="ARBA00023125"/>
    </source>
</evidence>
<dbReference type="PANTHER" id="PTHR30055:SF237">
    <property type="entry name" value="TRANSCRIPTIONAL REPRESSOR MCE3R"/>
    <property type="match status" value="1"/>
</dbReference>
<evidence type="ECO:0000259" key="3">
    <source>
        <dbReference type="PROSITE" id="PS50977"/>
    </source>
</evidence>
<name>A0ABM5QP59_9CORY</name>
<reference evidence="4 5" key="1">
    <citation type="submission" date="2014-07" db="EMBL/GenBank/DDBJ databases">
        <title>Complete genome sequence of Corynebacterium atypicum DSM 44849: identifiction of the mycolic acid biosynthesis genes.</title>
        <authorList>
            <person name="Tippelt A."/>
            <person name="Mollmann S."/>
            <person name="Albersmeier A."/>
            <person name="Jaenicke S."/>
            <person name="Ruckert C."/>
            <person name="Tauch A."/>
        </authorList>
    </citation>
    <scope>NUCLEOTIDE SEQUENCE [LARGE SCALE GENOMIC DNA]</scope>
    <source>
        <strain evidence="4 5">R2070</strain>
    </source>
</reference>
<dbReference type="PROSITE" id="PS50977">
    <property type="entry name" value="HTH_TETR_2"/>
    <property type="match status" value="1"/>
</dbReference>
<dbReference type="InterPro" id="IPR050109">
    <property type="entry name" value="HTH-type_TetR-like_transc_reg"/>
</dbReference>
<feature type="domain" description="HTH tetR-type" evidence="3">
    <location>
        <begin position="4"/>
        <end position="64"/>
    </location>
</feature>
<evidence type="ECO:0000313" key="4">
    <source>
        <dbReference type="EMBL" id="AIG64562.1"/>
    </source>
</evidence>
<protein>
    <recommendedName>
        <fullName evidence="3">HTH tetR-type domain-containing protein</fullName>
    </recommendedName>
</protein>
<dbReference type="Pfam" id="PF17932">
    <property type="entry name" value="TetR_C_24"/>
    <property type="match status" value="1"/>
</dbReference>
<keyword evidence="1 2" id="KW-0238">DNA-binding</keyword>
<accession>A0ABM5QP59</accession>
<dbReference type="PRINTS" id="PR00455">
    <property type="entry name" value="HTHTETR"/>
</dbReference>
<proteinExistence type="predicted"/>
<dbReference type="InterPro" id="IPR009057">
    <property type="entry name" value="Homeodomain-like_sf"/>
</dbReference>
<dbReference type="SUPFAM" id="SSF46689">
    <property type="entry name" value="Homeodomain-like"/>
    <property type="match status" value="1"/>
</dbReference>
<dbReference type="SUPFAM" id="SSF48498">
    <property type="entry name" value="Tetracyclin repressor-like, C-terminal domain"/>
    <property type="match status" value="1"/>
</dbReference>